<dbReference type="Proteomes" id="UP000005824">
    <property type="component" value="Unassembled WGS sequence"/>
</dbReference>
<dbReference type="GO" id="GO:0008757">
    <property type="term" value="F:S-adenosylmethionine-dependent methyltransferase activity"/>
    <property type="evidence" value="ECO:0007669"/>
    <property type="project" value="InterPro"/>
</dbReference>
<sequence length="248" mass="27613">MQRFHQAWTDSLPAGLPQRRIDILSLGVTPEIALHPWASETHITAIDASEEMIRQVWPGDSAERRVVHGDWLAMPFADASFDLILNDAGLLLMAGAEKLRAAANELRRVLRPTGRVILRHFARPSSPEPLDALVRAVADGKLRNFHELKLRLLMVLETEKPGAGIRLADVYDCFNLLFADRAVLASRLGCDPRTVATIDRYRGQDARYTFHSLAEMAMAFHAFTLNLGPDGHYPAAERCPVLAFTPKS</sequence>
<dbReference type="SUPFAM" id="SSF53335">
    <property type="entry name" value="S-adenosyl-L-methionine-dependent methyltransferases"/>
    <property type="match status" value="1"/>
</dbReference>
<dbReference type="Gene3D" id="3.40.50.150">
    <property type="entry name" value="Vaccinia Virus protein VP39"/>
    <property type="match status" value="1"/>
</dbReference>
<proteinExistence type="predicted"/>
<organism evidence="2 3">
    <name type="scientific">Chthoniobacter flavus Ellin428</name>
    <dbReference type="NCBI Taxonomy" id="497964"/>
    <lineage>
        <taxon>Bacteria</taxon>
        <taxon>Pseudomonadati</taxon>
        <taxon>Verrucomicrobiota</taxon>
        <taxon>Spartobacteria</taxon>
        <taxon>Chthoniobacterales</taxon>
        <taxon>Chthoniobacteraceae</taxon>
        <taxon>Chthoniobacter</taxon>
    </lineage>
</organism>
<dbReference type="CDD" id="cd02440">
    <property type="entry name" value="AdoMet_MTases"/>
    <property type="match status" value="1"/>
</dbReference>
<dbReference type="InParanoid" id="B4D0X7"/>
<dbReference type="EMBL" id="ABVL01000006">
    <property type="protein sequence ID" value="EDY19989.1"/>
    <property type="molecule type" value="Genomic_DNA"/>
</dbReference>
<evidence type="ECO:0000259" key="1">
    <source>
        <dbReference type="Pfam" id="PF08241"/>
    </source>
</evidence>
<reference evidence="2 3" key="1">
    <citation type="journal article" date="2011" name="J. Bacteriol.">
        <title>Genome sequence of Chthoniobacter flavus Ellin428, an aerobic heterotrophic soil bacterium.</title>
        <authorList>
            <person name="Kant R."/>
            <person name="van Passel M.W."/>
            <person name="Palva A."/>
            <person name="Lucas S."/>
            <person name="Lapidus A."/>
            <person name="Glavina Del Rio T."/>
            <person name="Dalin E."/>
            <person name="Tice H."/>
            <person name="Bruce D."/>
            <person name="Goodwin L."/>
            <person name="Pitluck S."/>
            <person name="Larimer F.W."/>
            <person name="Land M.L."/>
            <person name="Hauser L."/>
            <person name="Sangwan P."/>
            <person name="de Vos W.M."/>
            <person name="Janssen P.H."/>
            <person name="Smidt H."/>
        </authorList>
    </citation>
    <scope>NUCLEOTIDE SEQUENCE [LARGE SCALE GENOMIC DNA]</scope>
    <source>
        <strain evidence="2 3">Ellin428</strain>
    </source>
</reference>
<dbReference type="STRING" id="497964.CfE428DRAFT_2578"/>
<dbReference type="AlphaFoldDB" id="B4D0X7"/>
<protein>
    <submittedName>
        <fullName evidence="2">Methyltransferase type 11</fullName>
    </submittedName>
</protein>
<feature type="domain" description="Methyltransferase type 11" evidence="1">
    <location>
        <begin position="34"/>
        <end position="118"/>
    </location>
</feature>
<keyword evidence="2" id="KW-0489">Methyltransferase</keyword>
<accession>B4D0X7</accession>
<dbReference type="InterPro" id="IPR013216">
    <property type="entry name" value="Methyltransf_11"/>
</dbReference>
<dbReference type="Pfam" id="PF08241">
    <property type="entry name" value="Methyltransf_11"/>
    <property type="match status" value="1"/>
</dbReference>
<evidence type="ECO:0000313" key="2">
    <source>
        <dbReference type="EMBL" id="EDY19989.1"/>
    </source>
</evidence>
<comment type="caution">
    <text evidence="2">The sequence shown here is derived from an EMBL/GenBank/DDBJ whole genome shotgun (WGS) entry which is preliminary data.</text>
</comment>
<gene>
    <name evidence="2" type="ORF">CfE428DRAFT_2578</name>
</gene>
<name>B4D0X7_9BACT</name>
<dbReference type="InterPro" id="IPR029063">
    <property type="entry name" value="SAM-dependent_MTases_sf"/>
</dbReference>
<dbReference type="eggNOG" id="ENOG5032RYB">
    <property type="taxonomic scope" value="Bacteria"/>
</dbReference>
<keyword evidence="3" id="KW-1185">Reference proteome</keyword>
<evidence type="ECO:0000313" key="3">
    <source>
        <dbReference type="Proteomes" id="UP000005824"/>
    </source>
</evidence>
<keyword evidence="2" id="KW-0808">Transferase</keyword>
<dbReference type="GO" id="GO:0032259">
    <property type="term" value="P:methylation"/>
    <property type="evidence" value="ECO:0007669"/>
    <property type="project" value="UniProtKB-KW"/>
</dbReference>